<dbReference type="Gene3D" id="3.30.565.10">
    <property type="entry name" value="Histidine kinase-like ATPase, C-terminal domain"/>
    <property type="match status" value="1"/>
</dbReference>
<name>A0A7W4TQ89_KINRA</name>
<evidence type="ECO:0000313" key="2">
    <source>
        <dbReference type="Proteomes" id="UP000533269"/>
    </source>
</evidence>
<evidence type="ECO:0000313" key="1">
    <source>
        <dbReference type="EMBL" id="MBB2903039.1"/>
    </source>
</evidence>
<proteinExistence type="predicted"/>
<reference evidence="1 2" key="1">
    <citation type="submission" date="2020-08" db="EMBL/GenBank/DDBJ databases">
        <title>The Agave Microbiome: Exploring the role of microbial communities in plant adaptations to desert environments.</title>
        <authorList>
            <person name="Partida-Martinez L.P."/>
        </authorList>
    </citation>
    <scope>NUCLEOTIDE SEQUENCE [LARGE SCALE GENOMIC DNA]</scope>
    <source>
        <strain evidence="1 2">AS2.23</strain>
    </source>
</reference>
<dbReference type="AlphaFoldDB" id="A0A7W4TQ89"/>
<sequence length="126" mass="13401">MSFDPGTSDEVYLTLAPNPDALAQARRLLDLYAQQSGMPEERADDVVQAAGELMAVGGRAHHVLGVAMRDEPGQLSVLVDLAGPVVVDVSDEAEGLLNGLSSQWGWRQLPGCTQVWCDVAKDPSEA</sequence>
<dbReference type="Proteomes" id="UP000533269">
    <property type="component" value="Unassembled WGS sequence"/>
</dbReference>
<protein>
    <submittedName>
        <fullName evidence="1">Uncharacterized protein</fullName>
    </submittedName>
</protein>
<gene>
    <name evidence="1" type="ORF">FHR75_003875</name>
</gene>
<organism evidence="1 2">
    <name type="scientific">Kineococcus radiotolerans</name>
    <dbReference type="NCBI Taxonomy" id="131568"/>
    <lineage>
        <taxon>Bacteria</taxon>
        <taxon>Bacillati</taxon>
        <taxon>Actinomycetota</taxon>
        <taxon>Actinomycetes</taxon>
        <taxon>Kineosporiales</taxon>
        <taxon>Kineosporiaceae</taxon>
        <taxon>Kineococcus</taxon>
    </lineage>
</organism>
<reference evidence="1 2" key="2">
    <citation type="submission" date="2020-08" db="EMBL/GenBank/DDBJ databases">
        <authorList>
            <person name="Partida-Martinez L."/>
            <person name="Huntemann M."/>
            <person name="Clum A."/>
            <person name="Wang J."/>
            <person name="Palaniappan K."/>
            <person name="Ritter S."/>
            <person name="Chen I.-M."/>
            <person name="Stamatis D."/>
            <person name="Reddy T."/>
            <person name="O'Malley R."/>
            <person name="Daum C."/>
            <person name="Shapiro N."/>
            <person name="Ivanova N."/>
            <person name="Kyrpides N."/>
            <person name="Woyke T."/>
        </authorList>
    </citation>
    <scope>NUCLEOTIDE SEQUENCE [LARGE SCALE GENOMIC DNA]</scope>
    <source>
        <strain evidence="1 2">AS2.23</strain>
    </source>
</reference>
<dbReference type="RefSeq" id="WP_012087478.1">
    <property type="nucleotide sequence ID" value="NZ_JACHVY010000004.1"/>
</dbReference>
<dbReference type="EMBL" id="JACHVY010000004">
    <property type="protein sequence ID" value="MBB2903039.1"/>
    <property type="molecule type" value="Genomic_DNA"/>
</dbReference>
<dbReference type="InterPro" id="IPR036890">
    <property type="entry name" value="HATPase_C_sf"/>
</dbReference>
<comment type="caution">
    <text evidence="1">The sequence shown here is derived from an EMBL/GenBank/DDBJ whole genome shotgun (WGS) entry which is preliminary data.</text>
</comment>
<accession>A0A7W4TQ89</accession>